<gene>
    <name evidence="1" type="ORF">SAMN02745823_03091</name>
</gene>
<dbReference type="RefSeq" id="WP_073080842.1">
    <property type="nucleotide sequence ID" value="NZ_FQXV01000012.1"/>
</dbReference>
<proteinExistence type="predicted"/>
<dbReference type="EMBL" id="FQXV01000012">
    <property type="protein sequence ID" value="SHI18065.1"/>
    <property type="molecule type" value="Genomic_DNA"/>
</dbReference>
<keyword evidence="2" id="KW-1185">Reference proteome</keyword>
<dbReference type="PANTHER" id="PTHR36441">
    <property type="entry name" value="HYPOTHETICAL CYTOSOLIC PROTEIN"/>
    <property type="match status" value="1"/>
</dbReference>
<dbReference type="Pfam" id="PF04456">
    <property type="entry name" value="DUF503"/>
    <property type="match status" value="1"/>
</dbReference>
<dbReference type="InterPro" id="IPR007546">
    <property type="entry name" value="DUF503"/>
</dbReference>
<name>A0A1M5Z1B1_9FIRM</name>
<dbReference type="Gene3D" id="3.30.70.1120">
    <property type="entry name" value="TT1725-like"/>
    <property type="match status" value="1"/>
</dbReference>
<reference evidence="1 2" key="1">
    <citation type="submission" date="2016-11" db="EMBL/GenBank/DDBJ databases">
        <authorList>
            <person name="Jaros S."/>
            <person name="Januszkiewicz K."/>
            <person name="Wedrychowicz H."/>
        </authorList>
    </citation>
    <scope>NUCLEOTIDE SEQUENCE [LARGE SCALE GENOMIC DNA]</scope>
    <source>
        <strain evidence="1 2">DSM 10068</strain>
    </source>
</reference>
<sequence>MIVAVLTVTLRAEWVHSLKEKRSVLKSLLAKIRNNFNVSAAETGAQDVHQTLILSVAALAADHRLADGVMESILRFTEQNTDAEIVGAEREYR</sequence>
<evidence type="ECO:0000313" key="2">
    <source>
        <dbReference type="Proteomes" id="UP000183995"/>
    </source>
</evidence>
<protein>
    <recommendedName>
        <fullName evidence="3">YlxP-like protein</fullName>
    </recommendedName>
</protein>
<dbReference type="Proteomes" id="UP000183995">
    <property type="component" value="Unassembled WGS sequence"/>
</dbReference>
<evidence type="ECO:0008006" key="3">
    <source>
        <dbReference type="Google" id="ProtNLM"/>
    </source>
</evidence>
<evidence type="ECO:0000313" key="1">
    <source>
        <dbReference type="EMBL" id="SHI18065.1"/>
    </source>
</evidence>
<accession>A0A1M5Z1B1</accession>
<dbReference type="PANTHER" id="PTHR36441:SF1">
    <property type="entry name" value="DUF503 DOMAIN-CONTAINING PROTEIN"/>
    <property type="match status" value="1"/>
</dbReference>
<dbReference type="OrthoDB" id="9809023at2"/>
<dbReference type="InterPro" id="IPR036746">
    <property type="entry name" value="TT1725-like_sf"/>
</dbReference>
<dbReference type="STRING" id="1123282.SAMN02745823_03091"/>
<dbReference type="AlphaFoldDB" id="A0A1M5Z1B1"/>
<organism evidence="1 2">
    <name type="scientific">Sporobacter termitidis DSM 10068</name>
    <dbReference type="NCBI Taxonomy" id="1123282"/>
    <lineage>
        <taxon>Bacteria</taxon>
        <taxon>Bacillati</taxon>
        <taxon>Bacillota</taxon>
        <taxon>Clostridia</taxon>
        <taxon>Eubacteriales</taxon>
        <taxon>Oscillospiraceae</taxon>
        <taxon>Sporobacter</taxon>
    </lineage>
</organism>
<dbReference type="SUPFAM" id="SSF103007">
    <property type="entry name" value="Hypothetical protein TT1725"/>
    <property type="match status" value="1"/>
</dbReference>